<evidence type="ECO:0000313" key="2">
    <source>
        <dbReference type="Ensembl" id="ENSNFUP00015005005.1"/>
    </source>
</evidence>
<feature type="transmembrane region" description="Helical" evidence="1">
    <location>
        <begin position="110"/>
        <end position="131"/>
    </location>
</feature>
<protein>
    <submittedName>
        <fullName evidence="2">Uncharacterized protein</fullName>
    </submittedName>
</protein>
<dbReference type="GeneTree" id="ENSGT01030000235435"/>
<reference evidence="2" key="1">
    <citation type="submission" date="2014-08" db="EMBL/GenBank/DDBJ databases">
        <authorList>
            <person name="Senf B."/>
            <person name="Petzold A."/>
            <person name="Downie B.R."/>
            <person name="Koch P."/>
            <person name="Platzer M."/>
        </authorList>
    </citation>
    <scope>NUCLEOTIDE SEQUENCE [LARGE SCALE GENOMIC DNA]</scope>
    <source>
        <strain evidence="2">GRZ</strain>
    </source>
</reference>
<name>A0A8C6KHQ0_NOTFU</name>
<feature type="transmembrane region" description="Helical" evidence="1">
    <location>
        <begin position="18"/>
        <end position="47"/>
    </location>
</feature>
<keyword evidence="1" id="KW-0472">Membrane</keyword>
<accession>A0A8C6KHQ0</accession>
<keyword evidence="1" id="KW-1133">Transmembrane helix</keyword>
<proteinExistence type="predicted"/>
<keyword evidence="1" id="KW-0812">Transmembrane</keyword>
<sequence length="212" mass="24656">MCLQPTLKDCQGWLRRFILLKLVTVLLFPHGASLPLLVSCVFSLRALMLLRSPHISTKPSTVLLTQLALADSLVWLHWGLCLGMSLCWWIEEIRSMRYTMIVLSQQLLDAHHLASLLLLGLLGLEAVLVSRWAQQTQRFRTSYWAQFCCSLVWMFVLLELVPRVLQDSRQQTYLSVLPAVSLSVRRVLWLLDSWLHYAIFNFKPQRRRASFY</sequence>
<dbReference type="Proteomes" id="UP000694548">
    <property type="component" value="Chromosome sgr01"/>
</dbReference>
<keyword evidence="3" id="KW-1185">Reference proteome</keyword>
<reference evidence="2" key="2">
    <citation type="submission" date="2025-08" db="UniProtKB">
        <authorList>
            <consortium name="Ensembl"/>
        </authorList>
    </citation>
    <scope>IDENTIFICATION</scope>
</reference>
<evidence type="ECO:0000313" key="3">
    <source>
        <dbReference type="Proteomes" id="UP000694548"/>
    </source>
</evidence>
<dbReference type="Ensembl" id="ENSNFUT00015005275.1">
    <property type="protein sequence ID" value="ENSNFUP00015005005.1"/>
    <property type="gene ID" value="ENSNFUG00015002492.1"/>
</dbReference>
<feature type="transmembrane region" description="Helical" evidence="1">
    <location>
        <begin position="143"/>
        <end position="161"/>
    </location>
</feature>
<evidence type="ECO:0000256" key="1">
    <source>
        <dbReference type="SAM" id="Phobius"/>
    </source>
</evidence>
<reference evidence="2" key="3">
    <citation type="submission" date="2025-09" db="UniProtKB">
        <authorList>
            <consortium name="Ensembl"/>
        </authorList>
    </citation>
    <scope>IDENTIFICATION</scope>
</reference>
<dbReference type="AlphaFoldDB" id="A0A8C6KHQ0"/>
<feature type="transmembrane region" description="Helical" evidence="1">
    <location>
        <begin position="67"/>
        <end position="90"/>
    </location>
</feature>
<organism evidence="2 3">
    <name type="scientific">Nothobranchius furzeri</name>
    <name type="common">Turquoise killifish</name>
    <dbReference type="NCBI Taxonomy" id="105023"/>
    <lineage>
        <taxon>Eukaryota</taxon>
        <taxon>Metazoa</taxon>
        <taxon>Chordata</taxon>
        <taxon>Craniata</taxon>
        <taxon>Vertebrata</taxon>
        <taxon>Euteleostomi</taxon>
        <taxon>Actinopterygii</taxon>
        <taxon>Neopterygii</taxon>
        <taxon>Teleostei</taxon>
        <taxon>Neoteleostei</taxon>
        <taxon>Acanthomorphata</taxon>
        <taxon>Ovalentaria</taxon>
        <taxon>Atherinomorphae</taxon>
        <taxon>Cyprinodontiformes</taxon>
        <taxon>Nothobranchiidae</taxon>
        <taxon>Nothobranchius</taxon>
    </lineage>
</organism>